<dbReference type="InterPro" id="IPR004332">
    <property type="entry name" value="Transposase_MuDR"/>
</dbReference>
<feature type="compositionally biased region" description="Low complexity" evidence="1">
    <location>
        <begin position="19"/>
        <end position="30"/>
    </location>
</feature>
<name>A0AAQ3S371_VIGMU</name>
<evidence type="ECO:0000313" key="3">
    <source>
        <dbReference type="EMBL" id="WVZ14688.1"/>
    </source>
</evidence>
<organism evidence="3 4">
    <name type="scientific">Vigna mungo</name>
    <name type="common">Black gram</name>
    <name type="synonym">Phaseolus mungo</name>
    <dbReference type="NCBI Taxonomy" id="3915"/>
    <lineage>
        <taxon>Eukaryota</taxon>
        <taxon>Viridiplantae</taxon>
        <taxon>Streptophyta</taxon>
        <taxon>Embryophyta</taxon>
        <taxon>Tracheophyta</taxon>
        <taxon>Spermatophyta</taxon>
        <taxon>Magnoliopsida</taxon>
        <taxon>eudicotyledons</taxon>
        <taxon>Gunneridae</taxon>
        <taxon>Pentapetalae</taxon>
        <taxon>rosids</taxon>
        <taxon>fabids</taxon>
        <taxon>Fabales</taxon>
        <taxon>Fabaceae</taxon>
        <taxon>Papilionoideae</taxon>
        <taxon>50 kb inversion clade</taxon>
        <taxon>NPAAA clade</taxon>
        <taxon>indigoferoid/millettioid clade</taxon>
        <taxon>Phaseoleae</taxon>
        <taxon>Vigna</taxon>
    </lineage>
</organism>
<accession>A0AAQ3S371</accession>
<proteinExistence type="predicted"/>
<evidence type="ECO:0000256" key="1">
    <source>
        <dbReference type="SAM" id="MobiDB-lite"/>
    </source>
</evidence>
<dbReference type="Pfam" id="PF03108">
    <property type="entry name" value="DBD_Tnp_Mut"/>
    <property type="match status" value="1"/>
</dbReference>
<evidence type="ECO:0000313" key="4">
    <source>
        <dbReference type="Proteomes" id="UP001374535"/>
    </source>
</evidence>
<keyword evidence="4" id="KW-1185">Reference proteome</keyword>
<reference evidence="3 4" key="1">
    <citation type="journal article" date="2023" name="Life. Sci Alliance">
        <title>Evolutionary insights into 3D genome organization and epigenetic landscape of Vigna mungo.</title>
        <authorList>
            <person name="Junaid A."/>
            <person name="Singh B."/>
            <person name="Bhatia S."/>
        </authorList>
    </citation>
    <scope>NUCLEOTIDE SEQUENCE [LARGE SCALE GENOMIC DNA]</scope>
    <source>
        <strain evidence="3">Urdbean</strain>
    </source>
</reference>
<dbReference type="AlphaFoldDB" id="A0AAQ3S371"/>
<protein>
    <recommendedName>
        <fullName evidence="2">Transposase MuDR plant domain-containing protein</fullName>
    </recommendedName>
</protein>
<dbReference type="EMBL" id="CP144697">
    <property type="protein sequence ID" value="WVZ14688.1"/>
    <property type="molecule type" value="Genomic_DNA"/>
</dbReference>
<feature type="region of interest" description="Disordered" evidence="1">
    <location>
        <begin position="1"/>
        <end position="32"/>
    </location>
</feature>
<dbReference type="Proteomes" id="UP001374535">
    <property type="component" value="Chromosome 4"/>
</dbReference>
<sequence>MHDVRGLSDNEWLSDDLMSGSESENNDGSSKTIFPTFKMPRSLETYKWEVGTFFAEKNEFIDAIRTYALSNGRNLKFIKNDKKRISVKCMGGNGNCKWYAYCAFRIDVNA</sequence>
<gene>
    <name evidence="3" type="ORF">V8G54_012254</name>
</gene>
<evidence type="ECO:0000259" key="2">
    <source>
        <dbReference type="Pfam" id="PF03108"/>
    </source>
</evidence>
<feature type="domain" description="Transposase MuDR plant" evidence="2">
    <location>
        <begin position="47"/>
        <end position="99"/>
    </location>
</feature>